<dbReference type="InterPro" id="IPR017937">
    <property type="entry name" value="Thioredoxin_CS"/>
</dbReference>
<comment type="similarity">
    <text evidence="1 7">Belongs to the thioredoxin family.</text>
</comment>
<dbReference type="PRINTS" id="PR00421">
    <property type="entry name" value="THIOREDOXIN"/>
</dbReference>
<dbReference type="PIRSF" id="PIRSF000077">
    <property type="entry name" value="Thioredoxin"/>
    <property type="match status" value="1"/>
</dbReference>
<dbReference type="EMBL" id="AYXG01000079">
    <property type="protein sequence ID" value="EWC62453.1"/>
    <property type="molecule type" value="Genomic_DNA"/>
</dbReference>
<feature type="disulfide bond" description="Redox-active" evidence="8">
    <location>
        <begin position="35"/>
        <end position="38"/>
    </location>
</feature>
<dbReference type="FunFam" id="3.40.30.10:FF:000001">
    <property type="entry name" value="Thioredoxin"/>
    <property type="match status" value="1"/>
</dbReference>
<evidence type="ECO:0000256" key="6">
    <source>
        <dbReference type="NCBIfam" id="TIGR01068"/>
    </source>
</evidence>
<keyword evidence="5 8" id="KW-0676">Redox-active center</keyword>
<reference evidence="10 11" key="1">
    <citation type="journal article" date="2014" name="Genome Announc.">
        <title>Draft Genome Sequence of the Antitrypanosomally Active Sponge-Associated Bacterium Actinokineospora sp. Strain EG49.</title>
        <authorList>
            <person name="Harjes J."/>
            <person name="Ryu T."/>
            <person name="Abdelmohsen U.R."/>
            <person name="Moitinho-Silva L."/>
            <person name="Horn H."/>
            <person name="Ravasi T."/>
            <person name="Hentschel U."/>
        </authorList>
    </citation>
    <scope>NUCLEOTIDE SEQUENCE [LARGE SCALE GENOMIC DNA]</scope>
    <source>
        <strain evidence="10 11">EG49</strain>
    </source>
</reference>
<protein>
    <recommendedName>
        <fullName evidence="6 7">Thioredoxin</fullName>
    </recommendedName>
</protein>
<evidence type="ECO:0000256" key="1">
    <source>
        <dbReference type="ARBA" id="ARBA00008987"/>
    </source>
</evidence>
<comment type="caution">
    <text evidence="10">The sequence shown here is derived from an EMBL/GenBank/DDBJ whole genome shotgun (WGS) entry which is preliminary data.</text>
</comment>
<evidence type="ECO:0000256" key="8">
    <source>
        <dbReference type="PIRSR" id="PIRSR000077-4"/>
    </source>
</evidence>
<feature type="domain" description="Thioredoxin" evidence="9">
    <location>
        <begin position="1"/>
        <end position="110"/>
    </location>
</feature>
<dbReference type="STRING" id="909613.UO65_2271"/>
<dbReference type="PANTHER" id="PTHR45663:SF11">
    <property type="entry name" value="GEO12009P1"/>
    <property type="match status" value="1"/>
</dbReference>
<dbReference type="GO" id="GO:0005829">
    <property type="term" value="C:cytosol"/>
    <property type="evidence" value="ECO:0007669"/>
    <property type="project" value="TreeGrafter"/>
</dbReference>
<keyword evidence="4 8" id="KW-1015">Disulfide bond</keyword>
<dbReference type="InterPro" id="IPR013766">
    <property type="entry name" value="Thioredoxin_domain"/>
</dbReference>
<evidence type="ECO:0000256" key="2">
    <source>
        <dbReference type="ARBA" id="ARBA00022448"/>
    </source>
</evidence>
<dbReference type="GO" id="GO:0045454">
    <property type="term" value="P:cell redox homeostasis"/>
    <property type="evidence" value="ECO:0007669"/>
    <property type="project" value="TreeGrafter"/>
</dbReference>
<dbReference type="Pfam" id="PF00085">
    <property type="entry name" value="Thioredoxin"/>
    <property type="match status" value="1"/>
</dbReference>
<evidence type="ECO:0000256" key="3">
    <source>
        <dbReference type="ARBA" id="ARBA00022982"/>
    </source>
</evidence>
<dbReference type="Proteomes" id="UP000019277">
    <property type="component" value="Unassembled WGS sequence"/>
</dbReference>
<evidence type="ECO:0000313" key="11">
    <source>
        <dbReference type="Proteomes" id="UP000019277"/>
    </source>
</evidence>
<evidence type="ECO:0000313" key="10">
    <source>
        <dbReference type="EMBL" id="EWC62453.1"/>
    </source>
</evidence>
<dbReference type="AlphaFoldDB" id="W7IPY3"/>
<accession>W7IPY3</accession>
<sequence length="113" mass="12145">MITANAVTAVTDSTFAEEVLHRDGPVLVEFWAQWCGPCHMMAPVLAEIAATRPDLTIRKVNADENPTTARDHRVMSLPTLLLFAGGEPVRAIVGARPKARLLAEVDAALADLS</sequence>
<evidence type="ECO:0000256" key="5">
    <source>
        <dbReference type="ARBA" id="ARBA00023284"/>
    </source>
</evidence>
<dbReference type="PATRIC" id="fig|909613.9.peg.2277"/>
<keyword evidence="2" id="KW-0813">Transport</keyword>
<proteinExistence type="inferred from homology"/>
<keyword evidence="3" id="KW-0249">Electron transport</keyword>
<keyword evidence="11" id="KW-1185">Reference proteome</keyword>
<name>W7IPY3_9PSEU</name>
<gene>
    <name evidence="10" type="ORF">UO65_2271</name>
</gene>
<dbReference type="Gene3D" id="3.40.30.10">
    <property type="entry name" value="Glutaredoxin"/>
    <property type="match status" value="1"/>
</dbReference>
<dbReference type="RefSeq" id="WP_035281416.1">
    <property type="nucleotide sequence ID" value="NZ_AYXG01000079.1"/>
</dbReference>
<dbReference type="eggNOG" id="COG3118">
    <property type="taxonomic scope" value="Bacteria"/>
</dbReference>
<dbReference type="GO" id="GO:0015035">
    <property type="term" value="F:protein-disulfide reductase activity"/>
    <property type="evidence" value="ECO:0007669"/>
    <property type="project" value="UniProtKB-UniRule"/>
</dbReference>
<evidence type="ECO:0000256" key="4">
    <source>
        <dbReference type="ARBA" id="ARBA00023157"/>
    </source>
</evidence>
<dbReference type="CDD" id="cd02947">
    <property type="entry name" value="TRX_family"/>
    <property type="match status" value="1"/>
</dbReference>
<dbReference type="InterPro" id="IPR005746">
    <property type="entry name" value="Thioredoxin"/>
</dbReference>
<dbReference type="PROSITE" id="PS00194">
    <property type="entry name" value="THIOREDOXIN_1"/>
    <property type="match status" value="1"/>
</dbReference>
<evidence type="ECO:0000259" key="9">
    <source>
        <dbReference type="PROSITE" id="PS51352"/>
    </source>
</evidence>
<dbReference type="OrthoDB" id="9790390at2"/>
<dbReference type="SUPFAM" id="SSF52833">
    <property type="entry name" value="Thioredoxin-like"/>
    <property type="match status" value="1"/>
</dbReference>
<dbReference type="NCBIfam" id="TIGR01068">
    <property type="entry name" value="thioredoxin"/>
    <property type="match status" value="1"/>
</dbReference>
<dbReference type="PROSITE" id="PS51352">
    <property type="entry name" value="THIOREDOXIN_2"/>
    <property type="match status" value="1"/>
</dbReference>
<dbReference type="PANTHER" id="PTHR45663">
    <property type="entry name" value="GEO12009P1"/>
    <property type="match status" value="1"/>
</dbReference>
<dbReference type="InterPro" id="IPR036249">
    <property type="entry name" value="Thioredoxin-like_sf"/>
</dbReference>
<organism evidence="10 11">
    <name type="scientific">Actinokineospora spheciospongiae</name>
    <dbReference type="NCBI Taxonomy" id="909613"/>
    <lineage>
        <taxon>Bacteria</taxon>
        <taxon>Bacillati</taxon>
        <taxon>Actinomycetota</taxon>
        <taxon>Actinomycetes</taxon>
        <taxon>Pseudonocardiales</taxon>
        <taxon>Pseudonocardiaceae</taxon>
        <taxon>Actinokineospora</taxon>
    </lineage>
</organism>
<evidence type="ECO:0000256" key="7">
    <source>
        <dbReference type="PIRNR" id="PIRNR000077"/>
    </source>
</evidence>